<protein>
    <submittedName>
        <fullName evidence="1">Uncharacterized protein</fullName>
    </submittedName>
</protein>
<dbReference type="Proteomes" id="UP000076442">
    <property type="component" value="Unassembled WGS sequence"/>
</dbReference>
<dbReference type="AlphaFoldDB" id="A0AAP1E7S5"/>
<organism evidence="1 2">
    <name type="scientific">Bacillus subtilis</name>
    <dbReference type="NCBI Taxonomy" id="1423"/>
    <lineage>
        <taxon>Bacteria</taxon>
        <taxon>Bacillati</taxon>
        <taxon>Bacillota</taxon>
        <taxon>Bacilli</taxon>
        <taxon>Bacillales</taxon>
        <taxon>Bacillaceae</taxon>
        <taxon>Bacillus</taxon>
    </lineage>
</organism>
<proteinExistence type="predicted"/>
<gene>
    <name evidence="1" type="ORF">B4122_0820</name>
</gene>
<name>A0AAP1E7S5_BACIU</name>
<evidence type="ECO:0000313" key="2">
    <source>
        <dbReference type="Proteomes" id="UP000076442"/>
    </source>
</evidence>
<evidence type="ECO:0000313" key="1">
    <source>
        <dbReference type="EMBL" id="KZD94124.1"/>
    </source>
</evidence>
<reference evidence="1 2" key="1">
    <citation type="submission" date="2015-09" db="EMBL/GenBank/DDBJ databases">
        <title>Spore heat resistance.</title>
        <authorList>
            <person name="Boekhorst J."/>
            <person name="Berendsen E.M."/>
            <person name="Wells-Bennik M.H."/>
            <person name="Kuipers O.P."/>
        </authorList>
    </citation>
    <scope>NUCLEOTIDE SEQUENCE [LARGE SCALE GENOMIC DNA]</scope>
    <source>
        <strain evidence="1 2">B4122</strain>
    </source>
</reference>
<accession>A0AAP1E7S5</accession>
<sequence>MEQGFYTSMEYRKVGVFKEQGKIDGHYVGVMAMEKILAM</sequence>
<dbReference type="EMBL" id="LJZV01000003">
    <property type="protein sequence ID" value="KZD94124.1"/>
    <property type="molecule type" value="Genomic_DNA"/>
</dbReference>
<comment type="caution">
    <text evidence="1">The sequence shown here is derived from an EMBL/GenBank/DDBJ whole genome shotgun (WGS) entry which is preliminary data.</text>
</comment>